<dbReference type="SMART" id="SM00086">
    <property type="entry name" value="PAC"/>
    <property type="match status" value="2"/>
</dbReference>
<dbReference type="InterPro" id="IPR000700">
    <property type="entry name" value="PAS-assoc_C"/>
</dbReference>
<dbReference type="NCBIfam" id="TIGR00254">
    <property type="entry name" value="GGDEF"/>
    <property type="match status" value="1"/>
</dbReference>
<dbReference type="InterPro" id="IPR000160">
    <property type="entry name" value="GGDEF_dom"/>
</dbReference>
<proteinExistence type="predicted"/>
<dbReference type="InterPro" id="IPR013767">
    <property type="entry name" value="PAS_fold"/>
</dbReference>
<feature type="domain" description="PAS" evidence="2">
    <location>
        <begin position="28"/>
        <end position="98"/>
    </location>
</feature>
<comment type="caution">
    <text evidence="5">The sequence shown here is derived from an EMBL/GenBank/DDBJ whole genome shotgun (WGS) entry which is preliminary data.</text>
</comment>
<evidence type="ECO:0000259" key="3">
    <source>
        <dbReference type="PROSITE" id="PS50113"/>
    </source>
</evidence>
<feature type="domain" description="GGDEF" evidence="4">
    <location>
        <begin position="318"/>
        <end position="449"/>
    </location>
</feature>
<organism evidence="5 6">
    <name type="scientific">Azospira oryzae</name>
    <dbReference type="NCBI Taxonomy" id="146939"/>
    <lineage>
        <taxon>Bacteria</taxon>
        <taxon>Pseudomonadati</taxon>
        <taxon>Pseudomonadota</taxon>
        <taxon>Betaproteobacteria</taxon>
        <taxon>Rhodocyclales</taxon>
        <taxon>Rhodocyclaceae</taxon>
        <taxon>Azospira</taxon>
    </lineage>
</organism>
<feature type="domain" description="PAS" evidence="2">
    <location>
        <begin position="155"/>
        <end position="231"/>
    </location>
</feature>
<dbReference type="InterPro" id="IPR052155">
    <property type="entry name" value="Biofilm_reg_signaling"/>
</dbReference>
<reference evidence="5 6" key="1">
    <citation type="submission" date="2019-02" db="EMBL/GenBank/DDBJ databases">
        <title>Genomic Encyclopedia of Type Strains, Phase IV (KMG-IV): sequencing the most valuable type-strain genomes for metagenomic binning, comparative biology and taxonomic classification.</title>
        <authorList>
            <person name="Goeker M."/>
        </authorList>
    </citation>
    <scope>NUCLEOTIDE SEQUENCE [LARGE SCALE GENOMIC DNA]</scope>
    <source>
        <strain evidence="5 6">DSM 21223</strain>
    </source>
</reference>
<accession>A0ABY0ING5</accession>
<dbReference type="InterPro" id="IPR029787">
    <property type="entry name" value="Nucleotide_cyclase"/>
</dbReference>
<dbReference type="SUPFAM" id="SSF55073">
    <property type="entry name" value="Nucleotide cyclase"/>
    <property type="match status" value="1"/>
</dbReference>
<dbReference type="Gene3D" id="3.30.70.270">
    <property type="match status" value="1"/>
</dbReference>
<feature type="region of interest" description="Disordered" evidence="1">
    <location>
        <begin position="1"/>
        <end position="20"/>
    </location>
</feature>
<dbReference type="SUPFAM" id="SSF55785">
    <property type="entry name" value="PYP-like sensor domain (PAS domain)"/>
    <property type="match status" value="2"/>
</dbReference>
<feature type="domain" description="PAC" evidence="3">
    <location>
        <begin position="102"/>
        <end position="154"/>
    </location>
</feature>
<dbReference type="CDD" id="cd01949">
    <property type="entry name" value="GGDEF"/>
    <property type="match status" value="1"/>
</dbReference>
<dbReference type="Proteomes" id="UP000292136">
    <property type="component" value="Unassembled WGS sequence"/>
</dbReference>
<name>A0ABY0ING5_9RHOO</name>
<evidence type="ECO:0000313" key="5">
    <source>
        <dbReference type="EMBL" id="RZT76290.1"/>
    </source>
</evidence>
<keyword evidence="6" id="KW-1185">Reference proteome</keyword>
<dbReference type="Pfam" id="PF00989">
    <property type="entry name" value="PAS"/>
    <property type="match status" value="1"/>
</dbReference>
<dbReference type="PANTHER" id="PTHR44757:SF2">
    <property type="entry name" value="BIOFILM ARCHITECTURE MAINTENANCE PROTEIN MBAA"/>
    <property type="match status" value="1"/>
</dbReference>
<dbReference type="InterPro" id="IPR001610">
    <property type="entry name" value="PAC"/>
</dbReference>
<dbReference type="PROSITE" id="PS50887">
    <property type="entry name" value="GGDEF"/>
    <property type="match status" value="1"/>
</dbReference>
<dbReference type="Pfam" id="PF00990">
    <property type="entry name" value="GGDEF"/>
    <property type="match status" value="1"/>
</dbReference>
<feature type="domain" description="PAC" evidence="3">
    <location>
        <begin position="234"/>
        <end position="286"/>
    </location>
</feature>
<dbReference type="NCBIfam" id="TIGR00229">
    <property type="entry name" value="sensory_box"/>
    <property type="match status" value="2"/>
</dbReference>
<evidence type="ECO:0000259" key="2">
    <source>
        <dbReference type="PROSITE" id="PS50112"/>
    </source>
</evidence>
<evidence type="ECO:0000256" key="1">
    <source>
        <dbReference type="SAM" id="MobiDB-lite"/>
    </source>
</evidence>
<dbReference type="PROSITE" id="PS50112">
    <property type="entry name" value="PAS"/>
    <property type="match status" value="2"/>
</dbReference>
<evidence type="ECO:0000259" key="4">
    <source>
        <dbReference type="PROSITE" id="PS50887"/>
    </source>
</evidence>
<dbReference type="PANTHER" id="PTHR44757">
    <property type="entry name" value="DIGUANYLATE CYCLASE DGCP"/>
    <property type="match status" value="1"/>
</dbReference>
<dbReference type="CDD" id="cd00130">
    <property type="entry name" value="PAS"/>
    <property type="match status" value="2"/>
</dbReference>
<dbReference type="SMART" id="SM00267">
    <property type="entry name" value="GGDEF"/>
    <property type="match status" value="1"/>
</dbReference>
<evidence type="ECO:0000313" key="6">
    <source>
        <dbReference type="Proteomes" id="UP000292136"/>
    </source>
</evidence>
<protein>
    <submittedName>
        <fullName evidence="5">PAS domain S-box-containing protein/diguanylate cyclase (GGDEF)-like protein</fullName>
    </submittedName>
</protein>
<dbReference type="Pfam" id="PF08447">
    <property type="entry name" value="PAS_3"/>
    <property type="match status" value="1"/>
</dbReference>
<dbReference type="InterPro" id="IPR043128">
    <property type="entry name" value="Rev_trsase/Diguanyl_cyclase"/>
</dbReference>
<dbReference type="InterPro" id="IPR013655">
    <property type="entry name" value="PAS_fold_3"/>
</dbReference>
<sequence>MSSGCRLGKERQPQKWGAPQMKKRIADDTSLLQAIYDSSSVGIFLLDMSGRIVHANRRMADLFRYTLEELMGSEYVSLIHPLEREAGRQNMLNTMARGVGHVDVERLYRRRDGSEFWGNLTGKALVDANGRTTGLVGNIADIDQRKRTEWELAASQERFERLARTVPCVLYDYILHGDGDSRFLYLNSRCEEIFEVPAEVLMANMECFWQLVHPEDLPRLRQEEQAANRSASQFSSEIRILTPSGRQKWLRLSSRPNVIEPGQSAVWSGFMLDITQAKQLEDELRQLATTDALTGLCNRQSFLRLAEQEMARFNRAGNPASVLMLDLDYFKHINDTYGHGVGDAVLRDFSRRTGILLRQVDLFGRIGGEEFCILSPDTDQDGGLALGQRLCQTIAGQPAHCNGLTIAYTVSIGVTGFRAGDPNFDAVLARADSALYQAKRHGRNQVAQM</sequence>
<dbReference type="SMART" id="SM00091">
    <property type="entry name" value="PAS"/>
    <property type="match status" value="2"/>
</dbReference>
<dbReference type="InterPro" id="IPR000014">
    <property type="entry name" value="PAS"/>
</dbReference>
<dbReference type="EMBL" id="SHKM01000002">
    <property type="protein sequence ID" value="RZT76290.1"/>
    <property type="molecule type" value="Genomic_DNA"/>
</dbReference>
<dbReference type="InterPro" id="IPR035965">
    <property type="entry name" value="PAS-like_dom_sf"/>
</dbReference>
<gene>
    <name evidence="5" type="ORF">EV678_2165</name>
</gene>
<dbReference type="PROSITE" id="PS50113">
    <property type="entry name" value="PAC"/>
    <property type="match status" value="2"/>
</dbReference>
<dbReference type="Gene3D" id="3.30.450.20">
    <property type="entry name" value="PAS domain"/>
    <property type="match status" value="2"/>
</dbReference>